<feature type="compositionally biased region" description="Polar residues" evidence="1">
    <location>
        <begin position="36"/>
        <end position="51"/>
    </location>
</feature>
<reference evidence="2 3" key="1">
    <citation type="journal article" date="2012" name="Science">
        <title>The Paleozoic origin of enzymatic lignin decomposition reconstructed from 31 fungal genomes.</title>
        <authorList>
            <person name="Floudas D."/>
            <person name="Binder M."/>
            <person name="Riley R."/>
            <person name="Barry K."/>
            <person name="Blanchette R.A."/>
            <person name="Henrissat B."/>
            <person name="Martinez A.T."/>
            <person name="Otillar R."/>
            <person name="Spatafora J.W."/>
            <person name="Yadav J.S."/>
            <person name="Aerts A."/>
            <person name="Benoit I."/>
            <person name="Boyd A."/>
            <person name="Carlson A."/>
            <person name="Copeland A."/>
            <person name="Coutinho P.M."/>
            <person name="de Vries R.P."/>
            <person name="Ferreira P."/>
            <person name="Findley K."/>
            <person name="Foster B."/>
            <person name="Gaskell J."/>
            <person name="Glotzer D."/>
            <person name="Gorecki P."/>
            <person name="Heitman J."/>
            <person name="Hesse C."/>
            <person name="Hori C."/>
            <person name="Igarashi K."/>
            <person name="Jurgens J.A."/>
            <person name="Kallen N."/>
            <person name="Kersten P."/>
            <person name="Kohler A."/>
            <person name="Kuees U."/>
            <person name="Kumar T.K.A."/>
            <person name="Kuo A."/>
            <person name="LaButti K."/>
            <person name="Larrondo L.F."/>
            <person name="Lindquist E."/>
            <person name="Ling A."/>
            <person name="Lombard V."/>
            <person name="Lucas S."/>
            <person name="Lundell T."/>
            <person name="Martin R."/>
            <person name="McLaughlin D.J."/>
            <person name="Morgenstern I."/>
            <person name="Morin E."/>
            <person name="Murat C."/>
            <person name="Nagy L.G."/>
            <person name="Nolan M."/>
            <person name="Ohm R.A."/>
            <person name="Patyshakuliyeva A."/>
            <person name="Rokas A."/>
            <person name="Ruiz-Duenas F.J."/>
            <person name="Sabat G."/>
            <person name="Salamov A."/>
            <person name="Samejima M."/>
            <person name="Schmutz J."/>
            <person name="Slot J.C."/>
            <person name="St John F."/>
            <person name="Stenlid J."/>
            <person name="Sun H."/>
            <person name="Sun S."/>
            <person name="Syed K."/>
            <person name="Tsang A."/>
            <person name="Wiebenga A."/>
            <person name="Young D."/>
            <person name="Pisabarro A."/>
            <person name="Eastwood D.C."/>
            <person name="Martin F."/>
            <person name="Cullen D."/>
            <person name="Grigoriev I.V."/>
            <person name="Hibbett D.S."/>
        </authorList>
    </citation>
    <scope>NUCLEOTIDE SEQUENCE</scope>
    <source>
        <strain evidence="3">FP-58527</strain>
    </source>
</reference>
<keyword evidence="3" id="KW-1185">Reference proteome</keyword>
<feature type="compositionally biased region" description="Basic and acidic residues" evidence="1">
    <location>
        <begin position="9"/>
        <end position="19"/>
    </location>
</feature>
<feature type="compositionally biased region" description="Basic and acidic residues" evidence="1">
    <location>
        <begin position="132"/>
        <end position="146"/>
    </location>
</feature>
<accession>S8E370</accession>
<name>S8E370_FOMSC</name>
<dbReference type="OrthoDB" id="3210574at2759"/>
<feature type="region of interest" description="Disordered" evidence="1">
    <location>
        <begin position="1"/>
        <end position="113"/>
    </location>
</feature>
<dbReference type="HOGENOM" id="CLU_117766_0_0_1"/>
<protein>
    <submittedName>
        <fullName evidence="2">Uncharacterized protein</fullName>
    </submittedName>
</protein>
<organism evidence="2 3">
    <name type="scientific">Fomitopsis schrenkii</name>
    <name type="common">Brown rot fungus</name>
    <dbReference type="NCBI Taxonomy" id="2126942"/>
    <lineage>
        <taxon>Eukaryota</taxon>
        <taxon>Fungi</taxon>
        <taxon>Dikarya</taxon>
        <taxon>Basidiomycota</taxon>
        <taxon>Agaricomycotina</taxon>
        <taxon>Agaricomycetes</taxon>
        <taxon>Polyporales</taxon>
        <taxon>Fomitopsis</taxon>
    </lineage>
</organism>
<dbReference type="eggNOG" id="ENOG502STXV">
    <property type="taxonomic scope" value="Eukaryota"/>
</dbReference>
<proteinExistence type="predicted"/>
<gene>
    <name evidence="2" type="ORF">FOMPIDRAFT_1030937</name>
</gene>
<evidence type="ECO:0000256" key="1">
    <source>
        <dbReference type="SAM" id="MobiDB-lite"/>
    </source>
</evidence>
<evidence type="ECO:0000313" key="3">
    <source>
        <dbReference type="Proteomes" id="UP000015241"/>
    </source>
</evidence>
<sequence length="160" mass="17019">MSDFVTQRPPEHHIHRDSEVLPGARGSAPAPDYSADVTNNDRVWQDNNQRQFGAGTDDRAVMGGAQHQSAAAPSTRAQSGRDAYNEDRPLDAQPTPAGGVAIDGRDDVPLGKASFSDKLIGKTQKVTGKVTKNPEMHEKGELREAAGKGAVTGEARAPHD</sequence>
<feature type="compositionally biased region" description="Polar residues" evidence="1">
    <location>
        <begin position="66"/>
        <end position="78"/>
    </location>
</feature>
<evidence type="ECO:0000313" key="2">
    <source>
        <dbReference type="EMBL" id="EPS99212.1"/>
    </source>
</evidence>
<dbReference type="AlphaFoldDB" id="S8E370"/>
<feature type="region of interest" description="Disordered" evidence="1">
    <location>
        <begin position="125"/>
        <end position="160"/>
    </location>
</feature>
<dbReference type="InParanoid" id="S8E370"/>
<dbReference type="Proteomes" id="UP000015241">
    <property type="component" value="Unassembled WGS sequence"/>
</dbReference>
<dbReference type="EMBL" id="KE504158">
    <property type="protein sequence ID" value="EPS99212.1"/>
    <property type="molecule type" value="Genomic_DNA"/>
</dbReference>